<dbReference type="Gene3D" id="3.40.50.10600">
    <property type="entry name" value="SpoIIaa-like domains"/>
    <property type="match status" value="1"/>
</dbReference>
<accession>A0A6J5H3K1</accession>
<evidence type="ECO:0008006" key="3">
    <source>
        <dbReference type="Google" id="ProtNLM"/>
    </source>
</evidence>
<gene>
    <name evidence="1" type="ORF">LMG28688_07126</name>
</gene>
<dbReference type="InterPro" id="IPR021866">
    <property type="entry name" value="SpoIIAA-like"/>
</dbReference>
<proteinExistence type="predicted"/>
<dbReference type="Proteomes" id="UP000494119">
    <property type="component" value="Unassembled WGS sequence"/>
</dbReference>
<dbReference type="RefSeq" id="WP_175198446.1">
    <property type="nucleotide sequence ID" value="NZ_CADIKL010000075.1"/>
</dbReference>
<dbReference type="InterPro" id="IPR038396">
    <property type="entry name" value="SpoIIAA-like_sf"/>
</dbReference>
<dbReference type="EMBL" id="CADIKL010000075">
    <property type="protein sequence ID" value="CAB3810028.1"/>
    <property type="molecule type" value="Genomic_DNA"/>
</dbReference>
<dbReference type="SUPFAM" id="SSF52091">
    <property type="entry name" value="SpoIIaa-like"/>
    <property type="match status" value="1"/>
</dbReference>
<dbReference type="InterPro" id="IPR036513">
    <property type="entry name" value="STAS_dom_sf"/>
</dbReference>
<name>A0A6J5H3K1_9BURK</name>
<dbReference type="AlphaFoldDB" id="A0A6J5H3K1"/>
<protein>
    <recommendedName>
        <fullName evidence="3">STAS/SEC14 domain-containing protein</fullName>
    </recommendedName>
</protein>
<evidence type="ECO:0000313" key="1">
    <source>
        <dbReference type="EMBL" id="CAB3810028.1"/>
    </source>
</evidence>
<reference evidence="1 2" key="1">
    <citation type="submission" date="2020-04" db="EMBL/GenBank/DDBJ databases">
        <authorList>
            <person name="De Canck E."/>
        </authorList>
    </citation>
    <scope>NUCLEOTIDE SEQUENCE [LARGE SCALE GENOMIC DNA]</scope>
    <source>
        <strain evidence="1 2">LMG 28688</strain>
    </source>
</reference>
<dbReference type="Pfam" id="PF11964">
    <property type="entry name" value="SpoIIAA-like"/>
    <property type="match status" value="1"/>
</dbReference>
<sequence>MIQILEGFPGNVAAVSANGKLAREDYERVLIPAVEAALVGREKIRIYYELGPDFMSMEPGAAWEDLKLGVSHYLQWEGIAVVTDHEWIRHSIDVFRFLIHGQVRTFPMSRANEARDWIVGNLVRNTIRLS</sequence>
<organism evidence="1 2">
    <name type="scientific">Paraburkholderia caffeinitolerans</name>
    <dbReference type="NCBI Taxonomy" id="1723730"/>
    <lineage>
        <taxon>Bacteria</taxon>
        <taxon>Pseudomonadati</taxon>
        <taxon>Pseudomonadota</taxon>
        <taxon>Betaproteobacteria</taxon>
        <taxon>Burkholderiales</taxon>
        <taxon>Burkholderiaceae</taxon>
        <taxon>Paraburkholderia</taxon>
    </lineage>
</organism>
<evidence type="ECO:0000313" key="2">
    <source>
        <dbReference type="Proteomes" id="UP000494119"/>
    </source>
</evidence>
<keyword evidence="2" id="KW-1185">Reference proteome</keyword>